<name>A0A5E7DT06_PSEFL</name>
<dbReference type="GO" id="GO:0046872">
    <property type="term" value="F:metal ion binding"/>
    <property type="evidence" value="ECO:0007669"/>
    <property type="project" value="UniProtKB-KW"/>
</dbReference>
<evidence type="ECO:0000256" key="1">
    <source>
        <dbReference type="ARBA" id="ARBA00022714"/>
    </source>
</evidence>
<keyword evidence="4" id="KW-0411">Iron-sulfur</keyword>
<evidence type="ECO:0000256" key="2">
    <source>
        <dbReference type="ARBA" id="ARBA00022723"/>
    </source>
</evidence>
<dbReference type="AlphaFoldDB" id="A0A5E7DT06"/>
<accession>A0A5E7DT06</accession>
<protein>
    <recommendedName>
        <fullName evidence="5">Rieske domain-containing protein</fullName>
    </recommendedName>
</protein>
<dbReference type="OrthoDB" id="9800167at2"/>
<dbReference type="GO" id="GO:0051537">
    <property type="term" value="F:2 iron, 2 sulfur cluster binding"/>
    <property type="evidence" value="ECO:0007669"/>
    <property type="project" value="UniProtKB-KW"/>
</dbReference>
<evidence type="ECO:0000313" key="6">
    <source>
        <dbReference type="EMBL" id="VVO11644.1"/>
    </source>
</evidence>
<evidence type="ECO:0000259" key="5">
    <source>
        <dbReference type="PROSITE" id="PS51296"/>
    </source>
</evidence>
<dbReference type="RefSeq" id="WP_150804844.1">
    <property type="nucleotide sequence ID" value="NZ_CABVHY010000016.1"/>
</dbReference>
<dbReference type="SUPFAM" id="SSF50022">
    <property type="entry name" value="ISP domain"/>
    <property type="match status" value="1"/>
</dbReference>
<dbReference type="InterPro" id="IPR017941">
    <property type="entry name" value="Rieske_2Fe-2S"/>
</dbReference>
<gene>
    <name evidence="6" type="ORF">PS723_03469</name>
</gene>
<dbReference type="Pfam" id="PF00355">
    <property type="entry name" value="Rieske"/>
    <property type="match status" value="1"/>
</dbReference>
<proteinExistence type="predicted"/>
<dbReference type="PROSITE" id="PS51296">
    <property type="entry name" value="RIESKE"/>
    <property type="match status" value="1"/>
</dbReference>
<dbReference type="Gene3D" id="2.102.10.10">
    <property type="entry name" value="Rieske [2Fe-2S] iron-sulphur domain"/>
    <property type="match status" value="1"/>
</dbReference>
<evidence type="ECO:0000313" key="7">
    <source>
        <dbReference type="Proteomes" id="UP000379480"/>
    </source>
</evidence>
<evidence type="ECO:0000256" key="4">
    <source>
        <dbReference type="ARBA" id="ARBA00023014"/>
    </source>
</evidence>
<feature type="domain" description="Rieske" evidence="5">
    <location>
        <begin position="3"/>
        <end position="97"/>
    </location>
</feature>
<sequence length="99" mass="10930">MFVPLERLSNLLEGYRQTFQVEGRSVLLLVLDNQPLLLEDRCPHRGAPLSAGTVVDNVLRCARHGMAFELPSGRALQPSCPGLNMLNLVYDGDRIGVEV</sequence>
<dbReference type="EMBL" id="CABVHY010000016">
    <property type="protein sequence ID" value="VVO11644.1"/>
    <property type="molecule type" value="Genomic_DNA"/>
</dbReference>
<dbReference type="InterPro" id="IPR036922">
    <property type="entry name" value="Rieske_2Fe-2S_sf"/>
</dbReference>
<dbReference type="Proteomes" id="UP000379480">
    <property type="component" value="Unassembled WGS sequence"/>
</dbReference>
<keyword evidence="3" id="KW-0408">Iron</keyword>
<keyword evidence="1" id="KW-0001">2Fe-2S</keyword>
<keyword evidence="2" id="KW-0479">Metal-binding</keyword>
<evidence type="ECO:0000256" key="3">
    <source>
        <dbReference type="ARBA" id="ARBA00023004"/>
    </source>
</evidence>
<reference evidence="6 7" key="1">
    <citation type="submission" date="2019-09" db="EMBL/GenBank/DDBJ databases">
        <authorList>
            <person name="Chandra G."/>
            <person name="Truman W A."/>
        </authorList>
    </citation>
    <scope>NUCLEOTIDE SEQUENCE [LARGE SCALE GENOMIC DNA]</scope>
    <source>
        <strain evidence="6">PS723</strain>
    </source>
</reference>
<organism evidence="6 7">
    <name type="scientific">Pseudomonas fluorescens</name>
    <dbReference type="NCBI Taxonomy" id="294"/>
    <lineage>
        <taxon>Bacteria</taxon>
        <taxon>Pseudomonadati</taxon>
        <taxon>Pseudomonadota</taxon>
        <taxon>Gammaproteobacteria</taxon>
        <taxon>Pseudomonadales</taxon>
        <taxon>Pseudomonadaceae</taxon>
        <taxon>Pseudomonas</taxon>
    </lineage>
</organism>